<dbReference type="AlphaFoldDB" id="A0A9D4UA38"/>
<feature type="domain" description="CBS" evidence="5">
    <location>
        <begin position="396"/>
        <end position="453"/>
    </location>
</feature>
<dbReference type="OrthoDB" id="681454at2759"/>
<evidence type="ECO:0000256" key="4">
    <source>
        <dbReference type="SAM" id="MobiDB-lite"/>
    </source>
</evidence>
<gene>
    <name evidence="6" type="ORF">GOP47_0020737</name>
</gene>
<evidence type="ECO:0000256" key="2">
    <source>
        <dbReference type="ARBA" id="ARBA00023122"/>
    </source>
</evidence>
<keyword evidence="1" id="KW-0677">Repeat</keyword>
<dbReference type="Proteomes" id="UP000886520">
    <property type="component" value="Chromosome 20"/>
</dbReference>
<dbReference type="PANTHER" id="PTHR13780">
    <property type="entry name" value="AMP-ACTIVATED PROTEIN KINASE, GAMMA REGULATORY SUBUNIT"/>
    <property type="match status" value="1"/>
</dbReference>
<dbReference type="GO" id="GO:0005737">
    <property type="term" value="C:cytoplasm"/>
    <property type="evidence" value="ECO:0007669"/>
    <property type="project" value="TreeGrafter"/>
</dbReference>
<dbReference type="Gene3D" id="3.10.580.10">
    <property type="entry name" value="CBS-domain"/>
    <property type="match status" value="1"/>
</dbReference>
<dbReference type="PANTHER" id="PTHR13780:SF128">
    <property type="entry name" value="CBS DOMAIN-CONTAINING PROTEIN"/>
    <property type="match status" value="1"/>
</dbReference>
<feature type="region of interest" description="Disordered" evidence="4">
    <location>
        <begin position="356"/>
        <end position="380"/>
    </location>
</feature>
<evidence type="ECO:0000256" key="1">
    <source>
        <dbReference type="ARBA" id="ARBA00022737"/>
    </source>
</evidence>
<proteinExistence type="predicted"/>
<dbReference type="EMBL" id="JABFUD020000020">
    <property type="protein sequence ID" value="KAI5064067.1"/>
    <property type="molecule type" value="Genomic_DNA"/>
</dbReference>
<evidence type="ECO:0000256" key="3">
    <source>
        <dbReference type="PROSITE-ProRule" id="PRU00703"/>
    </source>
</evidence>
<dbReference type="Pfam" id="PF00571">
    <property type="entry name" value="CBS"/>
    <property type="match status" value="1"/>
</dbReference>
<evidence type="ECO:0000313" key="6">
    <source>
        <dbReference type="EMBL" id="KAI5064067.1"/>
    </source>
</evidence>
<accession>A0A9D4UA38</accession>
<organism evidence="6 7">
    <name type="scientific">Adiantum capillus-veneris</name>
    <name type="common">Maidenhair fern</name>
    <dbReference type="NCBI Taxonomy" id="13818"/>
    <lineage>
        <taxon>Eukaryota</taxon>
        <taxon>Viridiplantae</taxon>
        <taxon>Streptophyta</taxon>
        <taxon>Embryophyta</taxon>
        <taxon>Tracheophyta</taxon>
        <taxon>Polypodiopsida</taxon>
        <taxon>Polypodiidae</taxon>
        <taxon>Polypodiales</taxon>
        <taxon>Pteridineae</taxon>
        <taxon>Pteridaceae</taxon>
        <taxon>Vittarioideae</taxon>
        <taxon>Adiantum</taxon>
    </lineage>
</organism>
<comment type="caution">
    <text evidence="6">The sequence shown here is derived from an EMBL/GenBank/DDBJ whole genome shotgun (WGS) entry which is preliminary data.</text>
</comment>
<dbReference type="SUPFAM" id="SSF54631">
    <property type="entry name" value="CBS-domain pair"/>
    <property type="match status" value="1"/>
</dbReference>
<protein>
    <recommendedName>
        <fullName evidence="5">CBS domain-containing protein</fullName>
    </recommendedName>
</protein>
<keyword evidence="2 3" id="KW-0129">CBS domain</keyword>
<evidence type="ECO:0000313" key="7">
    <source>
        <dbReference type="Proteomes" id="UP000886520"/>
    </source>
</evidence>
<dbReference type="GO" id="GO:0005634">
    <property type="term" value="C:nucleus"/>
    <property type="evidence" value="ECO:0007669"/>
    <property type="project" value="TreeGrafter"/>
</dbReference>
<evidence type="ECO:0000259" key="5">
    <source>
        <dbReference type="PROSITE" id="PS51371"/>
    </source>
</evidence>
<name>A0A9D4UA38_ADICA</name>
<sequence length="455" mass="49163">MALALLSHVVADLTLGKPALPWLPATASVRDALAALKHLADDVTEISIWDCSPDKSFSSDLAASCALTSNSGQPSPCGLSSSHHSCLCIGKICMQNILCYLASEKCLCNLHDALDASVSTLLPRSSDKCPVQHIDPDASLLEVLDLLVGGVQNLVVPITRRASFKSRHGKPGMALKTRNPTLSTKFCLPKDHDGQEYCWLTHEDVLRFLLGSISVFSPLPMMSIEALGLLRADVRMVGVDQGASSIVEQIEEACCNLSAVAIVEASEDILGAVHLVGDISCSTLQACNETAALALNALSAGDFLVFSQDCGDPPQVLVDTIRTRVLEKLSDAEKQSHLLASKKEETNPLLQKLEMWEDSSSEDDESGADSPIGPHDLSRKWHAPHFRSSRKGFTLKSRSGPIFCNPKSSLIAVLLQALAHREHYVWVTEEDDVLIGIVTFKDILAVMLSHINVFN</sequence>
<dbReference type="InterPro" id="IPR050511">
    <property type="entry name" value="AMPK_gamma/SDS23_families"/>
</dbReference>
<feature type="compositionally biased region" description="Acidic residues" evidence="4">
    <location>
        <begin position="356"/>
        <end position="367"/>
    </location>
</feature>
<keyword evidence="7" id="KW-1185">Reference proteome</keyword>
<dbReference type="InterPro" id="IPR000644">
    <property type="entry name" value="CBS_dom"/>
</dbReference>
<reference evidence="6" key="1">
    <citation type="submission" date="2021-01" db="EMBL/GenBank/DDBJ databases">
        <title>Adiantum capillus-veneris genome.</title>
        <authorList>
            <person name="Fang Y."/>
            <person name="Liao Q."/>
        </authorList>
    </citation>
    <scope>NUCLEOTIDE SEQUENCE</scope>
    <source>
        <strain evidence="6">H3</strain>
        <tissue evidence="6">Leaf</tissue>
    </source>
</reference>
<dbReference type="PROSITE" id="PS51371">
    <property type="entry name" value="CBS"/>
    <property type="match status" value="1"/>
</dbReference>
<dbReference type="InterPro" id="IPR046342">
    <property type="entry name" value="CBS_dom_sf"/>
</dbReference>